<keyword evidence="3" id="KW-0276">Fatty acid metabolism</keyword>
<evidence type="ECO:0000256" key="2">
    <source>
        <dbReference type="ARBA" id="ARBA00005005"/>
    </source>
</evidence>
<keyword evidence="16" id="KW-1185">Reference proteome</keyword>
<dbReference type="Pfam" id="PF02737">
    <property type="entry name" value="3HCDH_N"/>
    <property type="match status" value="1"/>
</dbReference>
<keyword evidence="4" id="KW-0442">Lipid degradation</keyword>
<dbReference type="InterPro" id="IPR008927">
    <property type="entry name" value="6-PGluconate_DH-like_C_sf"/>
</dbReference>
<evidence type="ECO:0000256" key="12">
    <source>
        <dbReference type="ARBA" id="ARBA00049556"/>
    </source>
</evidence>
<dbReference type="OrthoDB" id="5287258at2"/>
<keyword evidence="8" id="KW-0576">Peroxisome</keyword>
<evidence type="ECO:0000256" key="1">
    <source>
        <dbReference type="ARBA" id="ARBA00004275"/>
    </source>
</evidence>
<organism evidence="15 16">
    <name type="scientific">Tepidimonas fonticaldi</name>
    <dbReference type="NCBI Taxonomy" id="1101373"/>
    <lineage>
        <taxon>Bacteria</taxon>
        <taxon>Pseudomonadati</taxon>
        <taxon>Pseudomonadota</taxon>
        <taxon>Betaproteobacteria</taxon>
        <taxon>Burkholderiales</taxon>
        <taxon>Tepidimonas</taxon>
    </lineage>
</organism>
<evidence type="ECO:0000256" key="11">
    <source>
        <dbReference type="ARBA" id="ARBA00023268"/>
    </source>
</evidence>
<dbReference type="RefSeq" id="WP_068606397.1">
    <property type="nucleotide sequence ID" value="NZ_LZDH01000003.1"/>
</dbReference>
<dbReference type="Gene3D" id="3.40.50.720">
    <property type="entry name" value="NAD(P)-binding Rossmann-like Domain"/>
    <property type="match status" value="1"/>
</dbReference>
<dbReference type="InterPro" id="IPR006108">
    <property type="entry name" value="3HC_DH_C"/>
</dbReference>
<evidence type="ECO:0000259" key="14">
    <source>
        <dbReference type="Pfam" id="PF02737"/>
    </source>
</evidence>
<dbReference type="Pfam" id="PF00378">
    <property type="entry name" value="ECH_1"/>
    <property type="match status" value="1"/>
</dbReference>
<dbReference type="GO" id="GO:0016853">
    <property type="term" value="F:isomerase activity"/>
    <property type="evidence" value="ECO:0007669"/>
    <property type="project" value="UniProtKB-KW"/>
</dbReference>
<comment type="subcellular location">
    <subcellularLocation>
        <location evidence="1">Peroxisome</location>
    </subcellularLocation>
</comment>
<dbReference type="SUPFAM" id="SSF48179">
    <property type="entry name" value="6-phosphogluconate dehydrogenase C-terminal domain-like"/>
    <property type="match status" value="2"/>
</dbReference>
<comment type="pathway">
    <text evidence="2">Lipid metabolism; fatty acid beta-oxidation.</text>
</comment>
<dbReference type="FunFam" id="1.10.1040.50:FF:000006">
    <property type="entry name" value="Peroxisomal bifunctional enzyme"/>
    <property type="match status" value="1"/>
</dbReference>
<evidence type="ECO:0000313" key="15">
    <source>
        <dbReference type="EMBL" id="OBS31983.1"/>
    </source>
</evidence>
<feature type="domain" description="3-hydroxyacyl-CoA dehydrogenase C-terminal" evidence="13">
    <location>
        <begin position="612"/>
        <end position="700"/>
    </location>
</feature>
<dbReference type="Pfam" id="PF00725">
    <property type="entry name" value="3HCDH"/>
    <property type="match status" value="2"/>
</dbReference>
<dbReference type="GO" id="GO:0003857">
    <property type="term" value="F:(3S)-3-hydroxyacyl-CoA dehydrogenase (NAD+) activity"/>
    <property type="evidence" value="ECO:0007669"/>
    <property type="project" value="UniProtKB-EC"/>
</dbReference>
<dbReference type="InterPro" id="IPR001753">
    <property type="entry name" value="Enoyl-CoA_hydra/iso"/>
</dbReference>
<dbReference type="InterPro" id="IPR029045">
    <property type="entry name" value="ClpP/crotonase-like_dom_sf"/>
</dbReference>
<dbReference type="AlphaFoldDB" id="A0A1A6DYR3"/>
<keyword evidence="7" id="KW-0443">Lipid metabolism</keyword>
<dbReference type="GO" id="GO:0004300">
    <property type="term" value="F:enoyl-CoA hydratase activity"/>
    <property type="evidence" value="ECO:0007669"/>
    <property type="project" value="UniProtKB-ARBA"/>
</dbReference>
<accession>A0A1A6DYR3</accession>
<reference evidence="15 16" key="1">
    <citation type="submission" date="2016-06" db="EMBL/GenBank/DDBJ databases">
        <title>Genome sequence of Tepidimonas fonticaldi PL17.</title>
        <authorList>
            <person name="Pinnaka A.K."/>
        </authorList>
    </citation>
    <scope>NUCLEOTIDE SEQUENCE [LARGE SCALE GENOMIC DNA]</scope>
    <source>
        <strain evidence="15 16">PL17</strain>
    </source>
</reference>
<dbReference type="PANTHER" id="PTHR23309">
    <property type="entry name" value="3-HYDROXYACYL-COA DEHYROGENASE"/>
    <property type="match status" value="1"/>
</dbReference>
<evidence type="ECO:0000256" key="5">
    <source>
        <dbReference type="ARBA" id="ARBA00023002"/>
    </source>
</evidence>
<evidence type="ECO:0000259" key="13">
    <source>
        <dbReference type="Pfam" id="PF00725"/>
    </source>
</evidence>
<dbReference type="InterPro" id="IPR036291">
    <property type="entry name" value="NAD(P)-bd_dom_sf"/>
</dbReference>
<evidence type="ECO:0000256" key="10">
    <source>
        <dbReference type="ARBA" id="ARBA00023239"/>
    </source>
</evidence>
<gene>
    <name evidence="15" type="ORF">A9O67_11135</name>
</gene>
<dbReference type="STRING" id="1101373.A9O67_11135"/>
<dbReference type="FunFam" id="3.40.50.720:FF:000009">
    <property type="entry name" value="Fatty oxidation complex, alpha subunit"/>
    <property type="match status" value="1"/>
</dbReference>
<comment type="caution">
    <text evidence="15">The sequence shown here is derived from an EMBL/GenBank/DDBJ whole genome shotgun (WGS) entry which is preliminary data.</text>
</comment>
<evidence type="ECO:0000256" key="4">
    <source>
        <dbReference type="ARBA" id="ARBA00022963"/>
    </source>
</evidence>
<keyword evidence="10" id="KW-0456">Lyase</keyword>
<feature type="domain" description="3-hydroxyacyl-CoA dehydrogenase C-terminal" evidence="13">
    <location>
        <begin position="484"/>
        <end position="576"/>
    </location>
</feature>
<name>A0A1A6DYR3_9BURK</name>
<dbReference type="Gene3D" id="3.90.226.10">
    <property type="entry name" value="2-enoyl-CoA Hydratase, Chain A, domain 1"/>
    <property type="match status" value="1"/>
</dbReference>
<proteinExistence type="predicted"/>
<dbReference type="CDD" id="cd06558">
    <property type="entry name" value="crotonase-like"/>
    <property type="match status" value="1"/>
</dbReference>
<keyword evidence="6" id="KW-0520">NAD</keyword>
<comment type="catalytic activity">
    <reaction evidence="12">
        <text>a (3S)-3-hydroxyacyl-CoA + NAD(+) = a 3-oxoacyl-CoA + NADH + H(+)</text>
        <dbReference type="Rhea" id="RHEA:22432"/>
        <dbReference type="ChEBI" id="CHEBI:15378"/>
        <dbReference type="ChEBI" id="CHEBI:57318"/>
        <dbReference type="ChEBI" id="CHEBI:57540"/>
        <dbReference type="ChEBI" id="CHEBI:57945"/>
        <dbReference type="ChEBI" id="CHEBI:90726"/>
        <dbReference type="EC" id="1.1.1.35"/>
    </reaction>
</comment>
<dbReference type="GO" id="GO:0006635">
    <property type="term" value="P:fatty acid beta-oxidation"/>
    <property type="evidence" value="ECO:0007669"/>
    <property type="project" value="UniProtKB-UniPathway"/>
</dbReference>
<dbReference type="InterPro" id="IPR006176">
    <property type="entry name" value="3-OHacyl-CoA_DH_NAD-bd"/>
</dbReference>
<dbReference type="GO" id="GO:0070403">
    <property type="term" value="F:NAD+ binding"/>
    <property type="evidence" value="ECO:0007669"/>
    <property type="project" value="InterPro"/>
</dbReference>
<dbReference type="EMBL" id="LZDH01000003">
    <property type="protein sequence ID" value="OBS31983.1"/>
    <property type="molecule type" value="Genomic_DNA"/>
</dbReference>
<evidence type="ECO:0000256" key="9">
    <source>
        <dbReference type="ARBA" id="ARBA00023235"/>
    </source>
</evidence>
<dbReference type="UniPathway" id="UPA00659"/>
<keyword evidence="5" id="KW-0560">Oxidoreductase</keyword>
<protein>
    <submittedName>
        <fullName evidence="15">3-hydroxyacyl-CoA dehydrogenase</fullName>
    </submittedName>
</protein>
<keyword evidence="9" id="KW-0413">Isomerase</keyword>
<dbReference type="SUPFAM" id="SSF52096">
    <property type="entry name" value="ClpP/crotonase"/>
    <property type="match status" value="1"/>
</dbReference>
<dbReference type="Gene3D" id="1.10.1040.50">
    <property type="match status" value="1"/>
</dbReference>
<evidence type="ECO:0000256" key="8">
    <source>
        <dbReference type="ARBA" id="ARBA00023140"/>
    </source>
</evidence>
<dbReference type="SUPFAM" id="SSF51735">
    <property type="entry name" value="NAD(P)-binding Rossmann-fold domains"/>
    <property type="match status" value="1"/>
</dbReference>
<sequence>MTAHYQVHGDVAVITLDNPPVNGLGLSTRQAIAQGLDRANEDTAVRAIVLTGAGKAFSGGADIKEFGSPKAYQDPNLLSVILALEHSAKPVVAAIHTVCMGGGLELALGAHYRIAAPGTKVALPEVKLGLIPGAGGTQRLPRVIGVEAALNMIVSGEPVASELLASLPGQKLFDRMATSAASLLDEALALAREVAAQHAAGAPLPLVRHLPCRHPQGDAYFQFARNMVGAQAKHYPAPLKCIDAVQAATTKRFDDGLAYEREIFVNLMNTPVCVALRHLFVAERAASKIADVPEDTPLREIRQVAVIGAGTMGSGISINFLNIGLPVTILETKQEALDRGVAHIRSVYEGQIKKGKLKPEQAEQRLGLLRTTLSYDDIRDADIVIEAVFEDLEVKRQVFERLDAVMKPGAILATNTSTLDVNKIAAFTRRPQDVIGTHFFSPANVMKLLEVVRGAATAKDVLATVMALGKKIKKTCVVSGVCDGFIGNRMIEQYSRQAGFLLEEGCTPEQVDRAIEKFGFAMGPFRMGDLAGNDVGWYIRKRRYVEKPHLRYSPIADRLCEMGRFGQKTGAGWYDYQPGKRDAIPSPVVNQMIEDYRKERGITPRKISDEEIVQRLVFALVNEGAHILEEKIAARASDIDMVYLTGYGFPAWRGGPMHYAEQFGLFNVMQAMKRFAKNPHDDAAFWQPAPLIARLVAEGKGFAAA</sequence>
<evidence type="ECO:0000313" key="16">
    <source>
        <dbReference type="Proteomes" id="UP000091969"/>
    </source>
</evidence>
<evidence type="ECO:0000256" key="7">
    <source>
        <dbReference type="ARBA" id="ARBA00023098"/>
    </source>
</evidence>
<evidence type="ECO:0000256" key="6">
    <source>
        <dbReference type="ARBA" id="ARBA00023027"/>
    </source>
</evidence>
<evidence type="ECO:0000256" key="3">
    <source>
        <dbReference type="ARBA" id="ARBA00022832"/>
    </source>
</evidence>
<dbReference type="Proteomes" id="UP000091969">
    <property type="component" value="Unassembled WGS sequence"/>
</dbReference>
<dbReference type="PANTHER" id="PTHR23309:SF51">
    <property type="entry name" value="3-HYDROXYACYL-COA DEHYDROGENASE-RELATED"/>
    <property type="match status" value="1"/>
</dbReference>
<keyword evidence="11" id="KW-0511">Multifunctional enzyme</keyword>
<feature type="domain" description="3-hydroxyacyl-CoA dehydrogenase NAD binding" evidence="14">
    <location>
        <begin position="303"/>
        <end position="479"/>
    </location>
</feature>